<dbReference type="SUPFAM" id="SSF56037">
    <property type="entry name" value="PheT/TilS domain"/>
    <property type="match status" value="1"/>
</dbReference>
<dbReference type="CDD" id="cd00769">
    <property type="entry name" value="PheRS_beta_core"/>
    <property type="match status" value="1"/>
</dbReference>
<dbReference type="Pfam" id="PF03147">
    <property type="entry name" value="FDX-ACB"/>
    <property type="match status" value="1"/>
</dbReference>
<feature type="domain" description="FDX-ACB" evidence="18">
    <location>
        <begin position="706"/>
        <end position="799"/>
    </location>
</feature>
<dbReference type="KEGG" id="tsv:DSM104635_00770"/>
<evidence type="ECO:0000256" key="6">
    <source>
        <dbReference type="ARBA" id="ARBA00022598"/>
    </source>
</evidence>
<keyword evidence="4 15" id="KW-0963">Cytoplasm</keyword>
<feature type="domain" description="TRNA-binding" evidence="17">
    <location>
        <begin position="39"/>
        <end position="148"/>
    </location>
</feature>
<dbReference type="PANTHER" id="PTHR10947:SF0">
    <property type="entry name" value="PHENYLALANINE--TRNA LIGASE BETA SUBUNIT"/>
    <property type="match status" value="1"/>
</dbReference>
<evidence type="ECO:0000256" key="13">
    <source>
        <dbReference type="ARBA" id="ARBA00023146"/>
    </source>
</evidence>
<dbReference type="InterPro" id="IPR012340">
    <property type="entry name" value="NA-bd_OB-fold"/>
</dbReference>
<dbReference type="SUPFAM" id="SSF55681">
    <property type="entry name" value="Class II aaRS and biotin synthetases"/>
    <property type="match status" value="1"/>
</dbReference>
<evidence type="ECO:0000256" key="9">
    <source>
        <dbReference type="ARBA" id="ARBA00022840"/>
    </source>
</evidence>
<evidence type="ECO:0000256" key="3">
    <source>
        <dbReference type="ARBA" id="ARBA00011209"/>
    </source>
</evidence>
<dbReference type="SUPFAM" id="SSF54991">
    <property type="entry name" value="Anticodon-binding domain of PheRS"/>
    <property type="match status" value="1"/>
</dbReference>
<dbReference type="PROSITE" id="PS51483">
    <property type="entry name" value="B5"/>
    <property type="match status" value="1"/>
</dbReference>
<dbReference type="SMART" id="SM00874">
    <property type="entry name" value="B5"/>
    <property type="match status" value="1"/>
</dbReference>
<dbReference type="InterPro" id="IPR041616">
    <property type="entry name" value="PheRS_beta_core"/>
</dbReference>
<keyword evidence="6 15" id="KW-0436">Ligase</keyword>
<gene>
    <name evidence="15 20" type="primary">pheT</name>
    <name evidence="20" type="ORF">DSM104635_00770</name>
</gene>
<keyword evidence="5 16" id="KW-0820">tRNA-binding</keyword>
<dbReference type="InterPro" id="IPR005121">
    <property type="entry name" value="Fdx_antiC-bd"/>
</dbReference>
<dbReference type="InterPro" id="IPR020825">
    <property type="entry name" value="Phe-tRNA_synthase-like_B3/B4"/>
</dbReference>
<dbReference type="GO" id="GO:0000049">
    <property type="term" value="F:tRNA binding"/>
    <property type="evidence" value="ECO:0007669"/>
    <property type="project" value="UniProtKB-UniRule"/>
</dbReference>
<comment type="similarity">
    <text evidence="2 15">Belongs to the phenylalanyl-tRNA synthetase beta subunit family. Type 1 subfamily.</text>
</comment>
<dbReference type="InterPro" id="IPR033714">
    <property type="entry name" value="tRNA_bind_bactPheRS"/>
</dbReference>
<evidence type="ECO:0000259" key="17">
    <source>
        <dbReference type="PROSITE" id="PS50886"/>
    </source>
</evidence>
<dbReference type="Pfam" id="PF03484">
    <property type="entry name" value="B5"/>
    <property type="match status" value="1"/>
</dbReference>
<evidence type="ECO:0000313" key="20">
    <source>
        <dbReference type="EMBL" id="QGZ93955.1"/>
    </source>
</evidence>
<evidence type="ECO:0000256" key="2">
    <source>
        <dbReference type="ARBA" id="ARBA00008653"/>
    </source>
</evidence>
<dbReference type="Gene3D" id="3.30.70.380">
    <property type="entry name" value="Ferrodoxin-fold anticodon-binding domain"/>
    <property type="match status" value="1"/>
</dbReference>
<dbReference type="InterPro" id="IPR045060">
    <property type="entry name" value="Phe-tRNA-ligase_IIc_bsu"/>
</dbReference>
<dbReference type="InterPro" id="IPR009061">
    <property type="entry name" value="DNA-bd_dom_put_sf"/>
</dbReference>
<sequence length="800" mass="85923">MKFTLSWLKEHLATDASIDAIVETMTMTGLEVESVENAGEKLKAFTVARIISAAKHPNADKLQVCQVETALGNLEIVCGAPNARAGLVTAFAPIGTYIPGSGITLEARPVRGVVSNGMLCSGAELELDTDADGIFELDSELKVGTPLAEALGLNDPVIDIEVTPNRPDWLGVSGIARDLAAAGVGKQTTKPIMPVPGRYPCPQKVETDDTTACPMFASRYIRGVKNGPSPVWLQRKLRAIGQKPISALVDITNLITHDRSRPLHVYDAAKLNGVVRARMGREGESFQALNKNVYNVTPAMCVIADDERVLGLGGIIGGEYSGVSETTTDILVECAYFDPTLTHQTGRALTLTTDAQYRFARGVDSAFVVPGLELATRMILDLCGGEPSEIQVAGDLPAPPKPIFFDPDRVRQLAGIDVKPTRVRAVLKDLGFETSAEGQGSKRIIVEPPTWRRDVEGPADLVEEVARIEGYDKMPMLDPPRAPGFRPPPASIGESRTRLARRAAASLGYNEAITWSFCSRAQAQAFGGGGEDMLVANPIASDLDCMRPSALPQLLAAAQQNANRGFDDARLFEAGPAYANTDDIGQKRTLTAIWRARPPRHWRAAPQPDIFDIKRDVLFILEALGAPVASLQTATDAPAHWRPGRTGTLKLGPKVVAYYGEIHPRALKAINVEAPALAFEIFLDALPAPRAPKNGQGRTKPPLEKLDLQPLTRDFAFIVDDGVSAQDVVRAALGADKALITDVNLFDVYRGERMPAGKKSLAIEVTLQPREKTLTDSEIEAASAKIVSAVMKATGGTLRG</sequence>
<keyword evidence="7 15" id="KW-0479">Metal-binding</keyword>
<feature type="domain" description="B5" evidence="19">
    <location>
        <begin position="398"/>
        <end position="476"/>
    </location>
</feature>
<feature type="binding site" evidence="15">
    <location>
        <position position="463"/>
    </location>
    <ligand>
        <name>Mg(2+)</name>
        <dbReference type="ChEBI" id="CHEBI:18420"/>
        <note>shared with alpha subunit</note>
    </ligand>
</feature>
<dbReference type="GO" id="GO:0005524">
    <property type="term" value="F:ATP binding"/>
    <property type="evidence" value="ECO:0007669"/>
    <property type="project" value="UniProtKB-UniRule"/>
</dbReference>
<dbReference type="Pfam" id="PF17759">
    <property type="entry name" value="tRNA_synthFbeta"/>
    <property type="match status" value="1"/>
</dbReference>
<dbReference type="PANTHER" id="PTHR10947">
    <property type="entry name" value="PHENYLALANYL-TRNA SYNTHETASE BETA CHAIN AND LEUCINE-RICH REPEAT-CONTAINING PROTEIN 47"/>
    <property type="match status" value="1"/>
</dbReference>
<dbReference type="HAMAP" id="MF_00283">
    <property type="entry name" value="Phe_tRNA_synth_beta1"/>
    <property type="match status" value="1"/>
</dbReference>
<comment type="cofactor">
    <cofactor evidence="15">
        <name>Mg(2+)</name>
        <dbReference type="ChEBI" id="CHEBI:18420"/>
    </cofactor>
    <text evidence="15">Binds 2 magnesium ions per tetramer.</text>
</comment>
<dbReference type="Pfam" id="PF01588">
    <property type="entry name" value="tRNA_bind"/>
    <property type="match status" value="1"/>
</dbReference>
<dbReference type="SMART" id="SM00873">
    <property type="entry name" value="B3_4"/>
    <property type="match status" value="1"/>
</dbReference>
<dbReference type="InterPro" id="IPR002547">
    <property type="entry name" value="tRNA-bd_dom"/>
</dbReference>
<proteinExistence type="inferred from homology"/>
<dbReference type="Gene3D" id="3.30.56.10">
    <property type="match status" value="2"/>
</dbReference>
<dbReference type="SUPFAM" id="SSF46955">
    <property type="entry name" value="Putative DNA-binding domain"/>
    <property type="match status" value="1"/>
</dbReference>
<dbReference type="InterPro" id="IPR036690">
    <property type="entry name" value="Fdx_antiC-bd_sf"/>
</dbReference>
<evidence type="ECO:0000256" key="11">
    <source>
        <dbReference type="ARBA" id="ARBA00022884"/>
    </source>
</evidence>
<keyword evidence="13 15" id="KW-0030">Aminoacyl-tRNA synthetase</keyword>
<evidence type="ECO:0000259" key="19">
    <source>
        <dbReference type="PROSITE" id="PS51483"/>
    </source>
</evidence>
<dbReference type="Gene3D" id="3.30.930.10">
    <property type="entry name" value="Bira Bifunctional Protein, Domain 2"/>
    <property type="match status" value="1"/>
</dbReference>
<keyword evidence="12 15" id="KW-0648">Protein biosynthesis</keyword>
<dbReference type="AlphaFoldDB" id="A0A6I6MGT3"/>
<dbReference type="Proteomes" id="UP000431269">
    <property type="component" value="Chromosome"/>
</dbReference>
<feature type="binding site" evidence="15">
    <location>
        <position position="454"/>
    </location>
    <ligand>
        <name>Mg(2+)</name>
        <dbReference type="ChEBI" id="CHEBI:18420"/>
        <note>shared with alpha subunit</note>
    </ligand>
</feature>
<dbReference type="GO" id="GO:0006432">
    <property type="term" value="P:phenylalanyl-tRNA aminoacylation"/>
    <property type="evidence" value="ECO:0007669"/>
    <property type="project" value="UniProtKB-UniRule"/>
</dbReference>
<keyword evidence="8 15" id="KW-0547">Nucleotide-binding</keyword>
<dbReference type="SMART" id="SM00896">
    <property type="entry name" value="FDX-ACB"/>
    <property type="match status" value="1"/>
</dbReference>
<evidence type="ECO:0000313" key="21">
    <source>
        <dbReference type="Proteomes" id="UP000431269"/>
    </source>
</evidence>
<feature type="binding site" evidence="15">
    <location>
        <position position="460"/>
    </location>
    <ligand>
        <name>Mg(2+)</name>
        <dbReference type="ChEBI" id="CHEBI:18420"/>
        <note>shared with alpha subunit</note>
    </ligand>
</feature>
<evidence type="ECO:0000256" key="8">
    <source>
        <dbReference type="ARBA" id="ARBA00022741"/>
    </source>
</evidence>
<evidence type="ECO:0000256" key="16">
    <source>
        <dbReference type="PROSITE-ProRule" id="PRU00209"/>
    </source>
</evidence>
<evidence type="ECO:0000256" key="1">
    <source>
        <dbReference type="ARBA" id="ARBA00004496"/>
    </source>
</evidence>
<dbReference type="Pfam" id="PF03483">
    <property type="entry name" value="B3_4"/>
    <property type="match status" value="1"/>
</dbReference>
<dbReference type="GO" id="GO:0009328">
    <property type="term" value="C:phenylalanine-tRNA ligase complex"/>
    <property type="evidence" value="ECO:0007669"/>
    <property type="project" value="TreeGrafter"/>
</dbReference>
<dbReference type="NCBIfam" id="NF045760">
    <property type="entry name" value="YtpR"/>
    <property type="match status" value="1"/>
</dbReference>
<dbReference type="RefSeq" id="WP_158764932.1">
    <property type="nucleotide sequence ID" value="NZ_CP047045.1"/>
</dbReference>
<evidence type="ECO:0000256" key="7">
    <source>
        <dbReference type="ARBA" id="ARBA00022723"/>
    </source>
</evidence>
<dbReference type="CDD" id="cd02796">
    <property type="entry name" value="tRNA_bind_bactPheRS"/>
    <property type="match status" value="1"/>
</dbReference>
<dbReference type="GO" id="GO:0004826">
    <property type="term" value="F:phenylalanine-tRNA ligase activity"/>
    <property type="evidence" value="ECO:0007669"/>
    <property type="project" value="UniProtKB-UniRule"/>
</dbReference>
<dbReference type="InterPro" id="IPR005146">
    <property type="entry name" value="B3/B4_tRNA-bd"/>
</dbReference>
<reference evidence="21" key="1">
    <citation type="submission" date="2019-12" db="EMBL/GenBank/DDBJ databases">
        <title>Complete genome of Terracaulis silvestris 0127_4.</title>
        <authorList>
            <person name="Vieira S."/>
            <person name="Riedel T."/>
            <person name="Sproer C."/>
            <person name="Pascual J."/>
            <person name="Boedeker C."/>
            <person name="Overmann J."/>
        </authorList>
    </citation>
    <scope>NUCLEOTIDE SEQUENCE [LARGE SCALE GENOMIC DNA]</scope>
    <source>
        <strain evidence="21">0127_4</strain>
    </source>
</reference>
<keyword evidence="21" id="KW-1185">Reference proteome</keyword>
<evidence type="ECO:0000256" key="5">
    <source>
        <dbReference type="ARBA" id="ARBA00022555"/>
    </source>
</evidence>
<keyword evidence="10 15" id="KW-0460">Magnesium</keyword>
<evidence type="ECO:0000256" key="14">
    <source>
        <dbReference type="ARBA" id="ARBA00049255"/>
    </source>
</evidence>
<dbReference type="PROSITE" id="PS51447">
    <property type="entry name" value="FDX_ACB"/>
    <property type="match status" value="1"/>
</dbReference>
<evidence type="ECO:0000256" key="4">
    <source>
        <dbReference type="ARBA" id="ARBA00022490"/>
    </source>
</evidence>
<dbReference type="InterPro" id="IPR005147">
    <property type="entry name" value="tRNA_synthase_B5-dom"/>
</dbReference>
<dbReference type="Gene3D" id="3.50.40.10">
    <property type="entry name" value="Phenylalanyl-trna Synthetase, Chain B, domain 3"/>
    <property type="match status" value="1"/>
</dbReference>
<dbReference type="EC" id="6.1.1.20" evidence="15"/>
<dbReference type="FunFam" id="3.30.70.380:FF:000001">
    <property type="entry name" value="Phenylalanine--tRNA ligase beta subunit"/>
    <property type="match status" value="1"/>
</dbReference>
<dbReference type="InterPro" id="IPR004532">
    <property type="entry name" value="Phe-tRNA-ligase_IIc_bsu_bact"/>
</dbReference>
<feature type="binding site" evidence="15">
    <location>
        <position position="464"/>
    </location>
    <ligand>
        <name>Mg(2+)</name>
        <dbReference type="ChEBI" id="CHEBI:18420"/>
        <note>shared with alpha subunit</note>
    </ligand>
</feature>
<evidence type="ECO:0000256" key="15">
    <source>
        <dbReference type="HAMAP-Rule" id="MF_00283"/>
    </source>
</evidence>
<dbReference type="GO" id="GO:0000287">
    <property type="term" value="F:magnesium ion binding"/>
    <property type="evidence" value="ECO:0007669"/>
    <property type="project" value="UniProtKB-UniRule"/>
</dbReference>
<dbReference type="SUPFAM" id="SSF50249">
    <property type="entry name" value="Nucleic acid-binding proteins"/>
    <property type="match status" value="1"/>
</dbReference>
<dbReference type="FunFam" id="2.40.50.140:FF:000045">
    <property type="entry name" value="Phenylalanine--tRNA ligase beta subunit"/>
    <property type="match status" value="1"/>
</dbReference>
<dbReference type="Gene3D" id="2.40.50.140">
    <property type="entry name" value="Nucleic acid-binding proteins"/>
    <property type="match status" value="1"/>
</dbReference>
<accession>A0A6I6MGT3</accession>
<dbReference type="PROSITE" id="PS50886">
    <property type="entry name" value="TRBD"/>
    <property type="match status" value="1"/>
</dbReference>
<protein>
    <recommendedName>
        <fullName evidence="15">Phenylalanine--tRNA ligase beta subunit</fullName>
        <ecNumber evidence="15">6.1.1.20</ecNumber>
    </recommendedName>
    <alternativeName>
        <fullName evidence="15">Phenylalanyl-tRNA synthetase beta subunit</fullName>
        <shortName evidence="15">PheRS</shortName>
    </alternativeName>
</protein>
<dbReference type="NCBIfam" id="TIGR00472">
    <property type="entry name" value="pheT_bact"/>
    <property type="match status" value="1"/>
</dbReference>
<keyword evidence="9 15" id="KW-0067">ATP-binding</keyword>
<comment type="subcellular location">
    <subcellularLocation>
        <location evidence="1 15">Cytoplasm</location>
    </subcellularLocation>
</comment>
<keyword evidence="11 16" id="KW-0694">RNA-binding</keyword>
<comment type="catalytic activity">
    <reaction evidence="14 15">
        <text>tRNA(Phe) + L-phenylalanine + ATP = L-phenylalanyl-tRNA(Phe) + AMP + diphosphate + H(+)</text>
        <dbReference type="Rhea" id="RHEA:19413"/>
        <dbReference type="Rhea" id="RHEA-COMP:9668"/>
        <dbReference type="Rhea" id="RHEA-COMP:9699"/>
        <dbReference type="ChEBI" id="CHEBI:15378"/>
        <dbReference type="ChEBI" id="CHEBI:30616"/>
        <dbReference type="ChEBI" id="CHEBI:33019"/>
        <dbReference type="ChEBI" id="CHEBI:58095"/>
        <dbReference type="ChEBI" id="CHEBI:78442"/>
        <dbReference type="ChEBI" id="CHEBI:78531"/>
        <dbReference type="ChEBI" id="CHEBI:456215"/>
        <dbReference type="EC" id="6.1.1.20"/>
    </reaction>
</comment>
<dbReference type="InterPro" id="IPR045864">
    <property type="entry name" value="aa-tRNA-synth_II/BPL/LPL"/>
</dbReference>
<evidence type="ECO:0000256" key="12">
    <source>
        <dbReference type="ARBA" id="ARBA00022917"/>
    </source>
</evidence>
<organism evidence="20 21">
    <name type="scientific">Terricaulis silvestris</name>
    <dbReference type="NCBI Taxonomy" id="2686094"/>
    <lineage>
        <taxon>Bacteria</taxon>
        <taxon>Pseudomonadati</taxon>
        <taxon>Pseudomonadota</taxon>
        <taxon>Alphaproteobacteria</taxon>
        <taxon>Caulobacterales</taxon>
        <taxon>Caulobacteraceae</taxon>
        <taxon>Terricaulis</taxon>
    </lineage>
</organism>
<comment type="subunit">
    <text evidence="3 15">Tetramer of two alpha and two beta subunits.</text>
</comment>
<evidence type="ECO:0000256" key="10">
    <source>
        <dbReference type="ARBA" id="ARBA00022842"/>
    </source>
</evidence>
<dbReference type="EMBL" id="CP047045">
    <property type="protein sequence ID" value="QGZ93955.1"/>
    <property type="molecule type" value="Genomic_DNA"/>
</dbReference>
<name>A0A6I6MGT3_9CAUL</name>
<evidence type="ECO:0000259" key="18">
    <source>
        <dbReference type="PROSITE" id="PS51447"/>
    </source>
</evidence>